<feature type="domain" description="Cupin type-2" evidence="2">
    <location>
        <begin position="41"/>
        <end position="111"/>
    </location>
</feature>
<evidence type="ECO:0000256" key="1">
    <source>
        <dbReference type="ARBA" id="ARBA00022723"/>
    </source>
</evidence>
<evidence type="ECO:0000313" key="3">
    <source>
        <dbReference type="EMBL" id="EEF25392.1"/>
    </source>
</evidence>
<keyword evidence="1" id="KW-0479">Metal-binding</keyword>
<dbReference type="PANTHER" id="PTHR35848">
    <property type="entry name" value="OXALATE-BINDING PROTEIN"/>
    <property type="match status" value="1"/>
</dbReference>
<evidence type="ECO:0000259" key="2">
    <source>
        <dbReference type="Pfam" id="PF07883"/>
    </source>
</evidence>
<keyword evidence="4" id="KW-1185">Reference proteome</keyword>
<accession>B9TFH3</accession>
<dbReference type="InParanoid" id="B9TFH3"/>
<dbReference type="InterPro" id="IPR051610">
    <property type="entry name" value="GPI/OXD"/>
</dbReference>
<dbReference type="Gene3D" id="2.60.120.10">
    <property type="entry name" value="Jelly Rolls"/>
    <property type="match status" value="1"/>
</dbReference>
<proteinExistence type="predicted"/>
<dbReference type="CDD" id="cd02224">
    <property type="entry name" value="cupin_SPO2919-like"/>
    <property type="match status" value="1"/>
</dbReference>
<reference evidence="4" key="1">
    <citation type="journal article" date="2010" name="Nat. Biotechnol.">
        <title>Draft genome sequence of the oilseed species Ricinus communis.</title>
        <authorList>
            <person name="Chan A.P."/>
            <person name="Crabtree J."/>
            <person name="Zhao Q."/>
            <person name="Lorenzi H."/>
            <person name="Orvis J."/>
            <person name="Puiu D."/>
            <person name="Melake-Berhan A."/>
            <person name="Jones K.M."/>
            <person name="Redman J."/>
            <person name="Chen G."/>
            <person name="Cahoon E.B."/>
            <person name="Gedil M."/>
            <person name="Stanke M."/>
            <person name="Haas B.J."/>
            <person name="Wortman J.R."/>
            <person name="Fraser-Liggett C.M."/>
            <person name="Ravel J."/>
            <person name="Rabinowicz P.D."/>
        </authorList>
    </citation>
    <scope>NUCLEOTIDE SEQUENCE [LARGE SCALE GENOMIC DNA]</scope>
    <source>
        <strain evidence="4">cv. Hale</strain>
    </source>
</reference>
<evidence type="ECO:0000313" key="4">
    <source>
        <dbReference type="Proteomes" id="UP000008311"/>
    </source>
</evidence>
<dbReference type="EMBL" id="EQ979796">
    <property type="protein sequence ID" value="EEF25392.1"/>
    <property type="molecule type" value="Genomic_DNA"/>
</dbReference>
<dbReference type="InterPro" id="IPR011051">
    <property type="entry name" value="RmlC_Cupin_sf"/>
</dbReference>
<dbReference type="InterPro" id="IPR014710">
    <property type="entry name" value="RmlC-like_jellyroll"/>
</dbReference>
<dbReference type="AlphaFoldDB" id="B9TFH3"/>
<dbReference type="GO" id="GO:0046872">
    <property type="term" value="F:metal ion binding"/>
    <property type="evidence" value="ECO:0007669"/>
    <property type="project" value="UniProtKB-KW"/>
</dbReference>
<dbReference type="Pfam" id="PF07883">
    <property type="entry name" value="Cupin_2"/>
    <property type="match status" value="1"/>
</dbReference>
<sequence>MPIIRAAQRQIEIRETAQAGVSNREEWISEPAGLTGLGAFVHVLAPGTRSSIKHWHASEDEFVYVLDGEVTVIEGEAEYLLGPGDAAAFPKGSPLGHYLWNRSAAEARCLVAGTRAQVDHVTYPDHDRVMLRDRALPDDLWTDSAGHPADNPYKDWAP</sequence>
<name>B9TFH3_RICCO</name>
<dbReference type="InterPro" id="IPR013096">
    <property type="entry name" value="Cupin_2"/>
</dbReference>
<dbReference type="SUPFAM" id="SSF51182">
    <property type="entry name" value="RmlC-like cupins"/>
    <property type="match status" value="1"/>
</dbReference>
<dbReference type="PANTHER" id="PTHR35848:SF9">
    <property type="entry name" value="SLL1358 PROTEIN"/>
    <property type="match status" value="1"/>
</dbReference>
<organism evidence="3 4">
    <name type="scientific">Ricinus communis</name>
    <name type="common">Castor bean</name>
    <dbReference type="NCBI Taxonomy" id="3988"/>
    <lineage>
        <taxon>Eukaryota</taxon>
        <taxon>Viridiplantae</taxon>
        <taxon>Streptophyta</taxon>
        <taxon>Embryophyta</taxon>
        <taxon>Tracheophyta</taxon>
        <taxon>Spermatophyta</taxon>
        <taxon>Magnoliopsida</taxon>
        <taxon>eudicotyledons</taxon>
        <taxon>Gunneridae</taxon>
        <taxon>Pentapetalae</taxon>
        <taxon>rosids</taxon>
        <taxon>fabids</taxon>
        <taxon>Malpighiales</taxon>
        <taxon>Euphorbiaceae</taxon>
        <taxon>Acalyphoideae</taxon>
        <taxon>Acalypheae</taxon>
        <taxon>Ricinus</taxon>
    </lineage>
</organism>
<dbReference type="Proteomes" id="UP000008311">
    <property type="component" value="Unassembled WGS sequence"/>
</dbReference>
<gene>
    <name evidence="3" type="ORF">RCOM_1941640</name>
</gene>
<protein>
    <recommendedName>
        <fullName evidence="2">Cupin type-2 domain-containing protein</fullName>
    </recommendedName>
</protein>